<feature type="compositionally biased region" description="Low complexity" evidence="2">
    <location>
        <begin position="335"/>
        <end position="353"/>
    </location>
</feature>
<feature type="region of interest" description="Disordered" evidence="2">
    <location>
        <begin position="216"/>
        <end position="238"/>
    </location>
</feature>
<gene>
    <name evidence="4" type="ORF">ACJMK2_011474</name>
</gene>
<feature type="domain" description="Sm" evidence="3">
    <location>
        <begin position="68"/>
        <end position="147"/>
    </location>
</feature>
<feature type="compositionally biased region" description="Polar residues" evidence="2">
    <location>
        <begin position="277"/>
        <end position="287"/>
    </location>
</feature>
<feature type="region of interest" description="Disordered" evidence="2">
    <location>
        <begin position="1"/>
        <end position="61"/>
    </location>
</feature>
<dbReference type="InterPro" id="IPR009604">
    <property type="entry name" value="LsmAD_domain"/>
</dbReference>
<feature type="compositionally biased region" description="Basic and acidic residues" evidence="2">
    <location>
        <begin position="427"/>
        <end position="470"/>
    </location>
</feature>
<dbReference type="Pfam" id="PF14438">
    <property type="entry name" value="SM-ATX"/>
    <property type="match status" value="1"/>
</dbReference>
<dbReference type="Gene3D" id="2.30.30.100">
    <property type="match status" value="1"/>
</dbReference>
<keyword evidence="5" id="KW-1185">Reference proteome</keyword>
<dbReference type="EMBL" id="JBJQND010000013">
    <property type="protein sequence ID" value="KAL3856751.1"/>
    <property type="molecule type" value="Genomic_DNA"/>
</dbReference>
<evidence type="ECO:0000256" key="2">
    <source>
        <dbReference type="SAM" id="MobiDB-lite"/>
    </source>
</evidence>
<evidence type="ECO:0000313" key="4">
    <source>
        <dbReference type="EMBL" id="KAL3856751.1"/>
    </source>
</evidence>
<feature type="compositionally biased region" description="Polar residues" evidence="2">
    <location>
        <begin position="314"/>
        <end position="324"/>
    </location>
</feature>
<accession>A0ABD3V6F0</accession>
<feature type="region of interest" description="Disordered" evidence="2">
    <location>
        <begin position="711"/>
        <end position="802"/>
    </location>
</feature>
<feature type="region of interest" description="Disordered" evidence="2">
    <location>
        <begin position="277"/>
        <end position="504"/>
    </location>
</feature>
<dbReference type="GO" id="GO:0005737">
    <property type="term" value="C:cytoplasm"/>
    <property type="evidence" value="ECO:0007669"/>
    <property type="project" value="UniProtKB-ARBA"/>
</dbReference>
<dbReference type="InterPro" id="IPR025852">
    <property type="entry name" value="SM_dom_ATX"/>
</dbReference>
<proteinExistence type="inferred from homology"/>
<dbReference type="Proteomes" id="UP001634394">
    <property type="component" value="Unassembled WGS sequence"/>
</dbReference>
<dbReference type="InterPro" id="IPR045117">
    <property type="entry name" value="ATXN2-like"/>
</dbReference>
<dbReference type="PANTHER" id="PTHR12854">
    <property type="entry name" value="ATAXIN 2-RELATED"/>
    <property type="match status" value="1"/>
</dbReference>
<dbReference type="PROSITE" id="PS52002">
    <property type="entry name" value="SM"/>
    <property type="match status" value="1"/>
</dbReference>
<dbReference type="PANTHER" id="PTHR12854:SF7">
    <property type="entry name" value="ATAXIN-2 HOMOLOG"/>
    <property type="match status" value="1"/>
</dbReference>
<dbReference type="AlphaFoldDB" id="A0ABD3V6F0"/>
<evidence type="ECO:0000259" key="3">
    <source>
        <dbReference type="PROSITE" id="PS52002"/>
    </source>
</evidence>
<dbReference type="Pfam" id="PF06741">
    <property type="entry name" value="LsmAD"/>
    <property type="match status" value="1"/>
</dbReference>
<evidence type="ECO:0000313" key="5">
    <source>
        <dbReference type="Proteomes" id="UP001634394"/>
    </source>
</evidence>
<feature type="compositionally biased region" description="Basic and acidic residues" evidence="2">
    <location>
        <begin position="27"/>
        <end position="44"/>
    </location>
</feature>
<comment type="similarity">
    <text evidence="1">Belongs to the ataxin-2 family.</text>
</comment>
<feature type="compositionally biased region" description="Pro residues" evidence="2">
    <location>
        <begin position="785"/>
        <end position="796"/>
    </location>
</feature>
<dbReference type="InterPro" id="IPR047575">
    <property type="entry name" value="Sm"/>
</dbReference>
<feature type="compositionally biased region" description="Low complexity" evidence="2">
    <location>
        <begin position="723"/>
        <end position="740"/>
    </location>
</feature>
<dbReference type="SUPFAM" id="SSF50182">
    <property type="entry name" value="Sm-like ribonucleoproteins"/>
    <property type="match status" value="1"/>
</dbReference>
<name>A0ABD3V6F0_SINWO</name>
<feature type="compositionally biased region" description="Polar residues" evidence="2">
    <location>
        <begin position="384"/>
        <end position="409"/>
    </location>
</feature>
<dbReference type="InterPro" id="IPR010920">
    <property type="entry name" value="LSM_dom_sf"/>
</dbReference>
<sequence>MNVNIHTVPVATMMNNTKRRGRPNQGRFERPEHKRADYYGDRPNRPRVQQPQPTEKQLTSDGIYANPRFTHVLISLVGLNVQVQVKNGILYEGILRTYSSKMDVVLEMAHKVETSNNLTNIPSHDRIMEKLIIKLSDVVVVNAANVDMDYAVKDSFTDSAISKYNGEEKDFKELQPWESEGPDDMLPLGSEPSNGWDVNEMFRTNKEQFNVQSSYDESLTQYTTPLEKKDTDDYRKREEHASRIAKEIESSDIYNRRISLENGEGDEEMIYSAVVRENNNSPSSQSGTVGGGKYVPPARRNQTGPNRHQRGYYTKNSPTNQSFAHQQQHQHHNLPQRQQQKQQQQCQQQQSQHRPSLQMSMPPVHMEARVNGVEERKQELVTADKTSPIQEQFTKPNSPKTSAVTSASGSDPYKVESTNTSPVQSKSEVRKTPTKGRDAQIKELKEFSHQFKLGDDKEKADKEMGRKVEEEEHLDGTVGEEIKIDSTSPVLDLKEKENEKTVAENDSKKYDDILKSSNLNPMAKDFIYQPKTYQSKQPAQIPTPPRPQTQSPIIQPIPMVQAQPVYPSPGQPFMVPPNIMPAIPQQAPSQQGFRPPPKRAVVSVQPRADLSAAAAQAATGQPLLAQTPHNHFVYFSSQGLPGPQPTGYQMGQVMSMPATNPSGHVPRYASMVPTSHQQGNMDPSSQPPVGTGHVFMPSQHGAIPAHLNHPGHLNHASGHMTHHPGVGPHQGQHGGQMNPQTGGHHPAPSPVHSAGPTPQQPPQVHPPSSGTPQPVGGYPQGGMHPHPPLQPSPHNPPSTQNVQHMQYHLTPGGQLLPGPPHLSVTQTYSLPHGPSPHMAHHQLIMMPQPPHGQLQHHHLQQATQFQGHHMSGPGQVHNQPQMIPSASVHHSMHSQNHAQGHPPAHQLHFVPPGMTAAALTNALHTRHGDHIFVQHVRK</sequence>
<feature type="compositionally biased region" description="Basic and acidic residues" evidence="2">
    <location>
        <begin position="226"/>
        <end position="238"/>
    </location>
</feature>
<feature type="compositionally biased region" description="Basic and acidic residues" evidence="2">
    <location>
        <begin position="492"/>
        <end position="504"/>
    </location>
</feature>
<protein>
    <recommendedName>
        <fullName evidence="3">Sm domain-containing protein</fullName>
    </recommendedName>
</protein>
<evidence type="ECO:0000256" key="1">
    <source>
        <dbReference type="ARBA" id="ARBA00007503"/>
    </source>
</evidence>
<organism evidence="4 5">
    <name type="scientific">Sinanodonta woodiana</name>
    <name type="common">Chinese pond mussel</name>
    <name type="synonym">Anodonta woodiana</name>
    <dbReference type="NCBI Taxonomy" id="1069815"/>
    <lineage>
        <taxon>Eukaryota</taxon>
        <taxon>Metazoa</taxon>
        <taxon>Spiralia</taxon>
        <taxon>Lophotrochozoa</taxon>
        <taxon>Mollusca</taxon>
        <taxon>Bivalvia</taxon>
        <taxon>Autobranchia</taxon>
        <taxon>Heteroconchia</taxon>
        <taxon>Palaeoheterodonta</taxon>
        <taxon>Unionida</taxon>
        <taxon>Unionoidea</taxon>
        <taxon>Unionidae</taxon>
        <taxon>Unioninae</taxon>
        <taxon>Sinanodonta</taxon>
    </lineage>
</organism>
<feature type="compositionally biased region" description="Polar residues" evidence="2">
    <location>
        <begin position="416"/>
        <end position="426"/>
    </location>
</feature>
<reference evidence="4 5" key="1">
    <citation type="submission" date="2024-11" db="EMBL/GenBank/DDBJ databases">
        <title>Chromosome-level genome assembly of the freshwater bivalve Anodonta woodiana.</title>
        <authorList>
            <person name="Chen X."/>
        </authorList>
    </citation>
    <scope>NUCLEOTIDE SEQUENCE [LARGE SCALE GENOMIC DNA]</scope>
    <source>
        <strain evidence="4">MN2024</strain>
        <tissue evidence="4">Gills</tissue>
    </source>
</reference>
<feature type="compositionally biased region" description="Basic and acidic residues" evidence="2">
    <location>
        <begin position="366"/>
        <end position="379"/>
    </location>
</feature>
<comment type="caution">
    <text evidence="4">The sequence shown here is derived from an EMBL/GenBank/DDBJ whole genome shotgun (WGS) entry which is preliminary data.</text>
</comment>
<dbReference type="SMART" id="SM01272">
    <property type="entry name" value="LsmAD"/>
    <property type="match status" value="1"/>
</dbReference>